<feature type="coiled-coil region" evidence="1">
    <location>
        <begin position="376"/>
        <end position="410"/>
    </location>
</feature>
<proteinExistence type="predicted"/>
<evidence type="ECO:0000256" key="2">
    <source>
        <dbReference type="SAM" id="MobiDB-lite"/>
    </source>
</evidence>
<dbReference type="PANTHER" id="PTHR35347">
    <property type="entry name" value="COILED-COIL DOMAIN-CONTAINING PROTEIN 175"/>
    <property type="match status" value="1"/>
</dbReference>
<accession>A0AAV7MYA6</accession>
<gene>
    <name evidence="3" type="ORF">NDU88_006120</name>
</gene>
<dbReference type="EMBL" id="JANPWB010000013">
    <property type="protein sequence ID" value="KAJ1108750.1"/>
    <property type="molecule type" value="Genomic_DNA"/>
</dbReference>
<evidence type="ECO:0000313" key="4">
    <source>
        <dbReference type="Proteomes" id="UP001066276"/>
    </source>
</evidence>
<feature type="coiled-coil region" evidence="1">
    <location>
        <begin position="102"/>
        <end position="136"/>
    </location>
</feature>
<feature type="coiled-coil region" evidence="1">
    <location>
        <begin position="19"/>
        <end position="46"/>
    </location>
</feature>
<feature type="region of interest" description="Disordered" evidence="2">
    <location>
        <begin position="765"/>
        <end position="808"/>
    </location>
</feature>
<evidence type="ECO:0000313" key="3">
    <source>
        <dbReference type="EMBL" id="KAJ1108750.1"/>
    </source>
</evidence>
<dbReference type="PANTHER" id="PTHR35347:SF1">
    <property type="entry name" value="COILED-COIL DOMAIN-CONTAINING PROTEIN 175"/>
    <property type="match status" value="1"/>
</dbReference>
<dbReference type="InterPro" id="IPR038834">
    <property type="entry name" value="CCDC175"/>
</dbReference>
<feature type="compositionally biased region" description="Basic and acidic residues" evidence="2">
    <location>
        <begin position="765"/>
        <end position="803"/>
    </location>
</feature>
<keyword evidence="1" id="KW-0175">Coiled coil</keyword>
<feature type="coiled-coil region" evidence="1">
    <location>
        <begin position="602"/>
        <end position="661"/>
    </location>
</feature>
<dbReference type="AlphaFoldDB" id="A0AAV7MYA6"/>
<comment type="caution">
    <text evidence="3">The sequence shown here is derived from an EMBL/GenBank/DDBJ whole genome shotgun (WGS) entry which is preliminary data.</text>
</comment>
<dbReference type="Proteomes" id="UP001066276">
    <property type="component" value="Chromosome 9"/>
</dbReference>
<protein>
    <submittedName>
        <fullName evidence="3">Uncharacterized protein</fullName>
    </submittedName>
</protein>
<feature type="coiled-coil region" evidence="1">
    <location>
        <begin position="454"/>
        <end position="576"/>
    </location>
</feature>
<evidence type="ECO:0000256" key="1">
    <source>
        <dbReference type="SAM" id="Coils"/>
    </source>
</evidence>
<reference evidence="3" key="1">
    <citation type="journal article" date="2022" name="bioRxiv">
        <title>Sequencing and chromosome-scale assembly of the giantPleurodeles waltlgenome.</title>
        <authorList>
            <person name="Brown T."/>
            <person name="Elewa A."/>
            <person name="Iarovenko S."/>
            <person name="Subramanian E."/>
            <person name="Araus A.J."/>
            <person name="Petzold A."/>
            <person name="Susuki M."/>
            <person name="Suzuki K.-i.T."/>
            <person name="Hayashi T."/>
            <person name="Toyoda A."/>
            <person name="Oliveira C."/>
            <person name="Osipova E."/>
            <person name="Leigh N.D."/>
            <person name="Simon A."/>
            <person name="Yun M.H."/>
        </authorList>
    </citation>
    <scope>NUCLEOTIDE SEQUENCE</scope>
    <source>
        <strain evidence="3">20211129_DDA</strain>
        <tissue evidence="3">Liver</tissue>
    </source>
</reference>
<keyword evidence="4" id="KW-1185">Reference proteome</keyword>
<feature type="coiled-coil region" evidence="1">
    <location>
        <begin position="193"/>
        <end position="236"/>
    </location>
</feature>
<name>A0AAV7MYA6_PLEWA</name>
<feature type="coiled-coil region" evidence="1">
    <location>
        <begin position="694"/>
        <end position="724"/>
    </location>
</feature>
<sequence>MAEITKALALSSLPESPAVSAALEHLSAIEKQLKNAEMEYGEEAMQHLTETVRAIKQLEYVRRATRELLEEESIENSKLRFKILHLPGNITKEIADAVSWARDSNASQLDELQSELRDLMQEIECTNQKQLSLEELNSSLCDRVKKMSERHEEVVQQLNVHMANKADKNIDLNETYSKSRDAKQAVIDLAYCLRDLEEDLVLEKEQHSKEIERLNKEIAELQMEIEIKKKRNTEKEECHAMIVEKLSEKEEHVSNVKELLCKTKHQILQLKNSSTLLTKQLDQQKMTTVELTNKKSYLETQLTSMEEECIKQREILKNKLLKVEENMQKATYLNKKLTSKSTDLNEEFLAVREEEDTEIEKKQETTLQLHKSASTLQEKLDHLANMRIEIKDMEKEIEKIQESSQLATNIYGAQLEESRSSLNLERQKRMTLQVKHDAITKQAELWKHAEDKYVNDITQRMEAGKKRSADLNEEGMSLQKDIMHKDSEIKRLTKEQIEAENKNKTIKEFYLEDIEKLESESKILKENLEKGGEELKMKIPILQEAQNKHDKHTRKYEDIKQQVGALKNKKKGLEDTIKGKKTGLEVLSKVKEKHRCTLKQNRESVVQQLKSQKEEVKLVEKDIYETNRKLELVTMENCRLKLNNEQKIHEIRKAIHQAEKQRDAAVDMDNHLILLYDLLMKGWARDTSTRKDFSERDQETLEAIKELVKKIQKREGKLRNLTQQLHDKYTVWDQAQKKQLGVYRIECREKAAAELKAAEKAAVEESAKEAAAEKETTEKSEKRAKAAKEPAVKETIAKAETHGKQKKQKAAFMKAVSGILKKTKAAASRPLPILKKLMLNPR</sequence>
<organism evidence="3 4">
    <name type="scientific">Pleurodeles waltl</name>
    <name type="common">Iberian ribbed newt</name>
    <dbReference type="NCBI Taxonomy" id="8319"/>
    <lineage>
        <taxon>Eukaryota</taxon>
        <taxon>Metazoa</taxon>
        <taxon>Chordata</taxon>
        <taxon>Craniata</taxon>
        <taxon>Vertebrata</taxon>
        <taxon>Euteleostomi</taxon>
        <taxon>Amphibia</taxon>
        <taxon>Batrachia</taxon>
        <taxon>Caudata</taxon>
        <taxon>Salamandroidea</taxon>
        <taxon>Salamandridae</taxon>
        <taxon>Pleurodelinae</taxon>
        <taxon>Pleurodeles</taxon>
    </lineage>
</organism>